<evidence type="ECO:0000256" key="10">
    <source>
        <dbReference type="ARBA" id="ARBA00022679"/>
    </source>
</evidence>
<gene>
    <name evidence="20" type="ORF">HMPREF9440_02286</name>
</gene>
<evidence type="ECO:0000256" key="1">
    <source>
        <dbReference type="ARBA" id="ARBA00001698"/>
    </source>
</evidence>
<dbReference type="PROSITE" id="PS01315">
    <property type="entry name" value="CDS"/>
    <property type="match status" value="1"/>
</dbReference>
<protein>
    <recommendedName>
        <fullName evidence="7 18">Phosphatidate cytidylyltransferase</fullName>
        <ecNumber evidence="6 18">2.7.7.41</ecNumber>
    </recommendedName>
</protein>
<dbReference type="UniPathway" id="UPA00557">
    <property type="reaction ID" value="UER00614"/>
</dbReference>
<keyword evidence="12 18" id="KW-0548">Nucleotidyltransferase</keyword>
<evidence type="ECO:0000256" key="6">
    <source>
        <dbReference type="ARBA" id="ARBA00012487"/>
    </source>
</evidence>
<evidence type="ECO:0000256" key="4">
    <source>
        <dbReference type="ARBA" id="ARBA00005189"/>
    </source>
</evidence>
<evidence type="ECO:0000256" key="9">
    <source>
        <dbReference type="ARBA" id="ARBA00022516"/>
    </source>
</evidence>
<comment type="pathway">
    <text evidence="4">Lipid metabolism.</text>
</comment>
<evidence type="ECO:0000256" key="7">
    <source>
        <dbReference type="ARBA" id="ARBA00019373"/>
    </source>
</evidence>
<feature type="transmembrane region" description="Helical" evidence="19">
    <location>
        <begin position="52"/>
        <end position="72"/>
    </location>
</feature>
<dbReference type="Pfam" id="PF01148">
    <property type="entry name" value="CTP_transf_1"/>
    <property type="match status" value="1"/>
</dbReference>
<dbReference type="AlphaFoldDB" id="H3KHP0"/>
<dbReference type="EMBL" id="AFBQ01000347">
    <property type="protein sequence ID" value="EHY30348.1"/>
    <property type="molecule type" value="Genomic_DNA"/>
</dbReference>
<comment type="pathway">
    <text evidence="3 18">Phospholipid metabolism; CDP-diacylglycerol biosynthesis; CDP-diacylglycerol from sn-glycerol 3-phosphate: step 3/3.</text>
</comment>
<keyword evidence="10 18" id="KW-0808">Transferase</keyword>
<comment type="similarity">
    <text evidence="5 18">Belongs to the CDS family.</text>
</comment>
<feature type="transmembrane region" description="Helical" evidence="19">
    <location>
        <begin position="262"/>
        <end position="280"/>
    </location>
</feature>
<keyword evidence="21" id="KW-1185">Reference proteome</keyword>
<keyword evidence="14" id="KW-0443">Lipid metabolism</keyword>
<keyword evidence="16" id="KW-0594">Phospholipid biosynthesis</keyword>
<proteinExistence type="inferred from homology"/>
<feature type="transmembrane region" description="Helical" evidence="19">
    <location>
        <begin position="112"/>
        <end position="131"/>
    </location>
</feature>
<feature type="transmembrane region" description="Helical" evidence="19">
    <location>
        <begin position="212"/>
        <end position="233"/>
    </location>
</feature>
<comment type="catalytic activity">
    <reaction evidence="1 18">
        <text>a 1,2-diacyl-sn-glycero-3-phosphate + CTP + H(+) = a CDP-1,2-diacyl-sn-glycerol + diphosphate</text>
        <dbReference type="Rhea" id="RHEA:16229"/>
        <dbReference type="ChEBI" id="CHEBI:15378"/>
        <dbReference type="ChEBI" id="CHEBI:33019"/>
        <dbReference type="ChEBI" id="CHEBI:37563"/>
        <dbReference type="ChEBI" id="CHEBI:58332"/>
        <dbReference type="ChEBI" id="CHEBI:58608"/>
        <dbReference type="EC" id="2.7.7.41"/>
    </reaction>
</comment>
<evidence type="ECO:0000256" key="11">
    <source>
        <dbReference type="ARBA" id="ARBA00022692"/>
    </source>
</evidence>
<comment type="subcellular location">
    <subcellularLocation>
        <location evidence="2">Cell membrane</location>
        <topology evidence="2">Multi-pass membrane protein</topology>
    </subcellularLocation>
</comment>
<evidence type="ECO:0000256" key="5">
    <source>
        <dbReference type="ARBA" id="ARBA00010185"/>
    </source>
</evidence>
<evidence type="ECO:0000313" key="20">
    <source>
        <dbReference type="EMBL" id="EHY30348.1"/>
    </source>
</evidence>
<organism evidence="20 21">
    <name type="scientific">Sutterella parvirubra YIT 11816</name>
    <dbReference type="NCBI Taxonomy" id="762967"/>
    <lineage>
        <taxon>Bacteria</taxon>
        <taxon>Pseudomonadati</taxon>
        <taxon>Pseudomonadota</taxon>
        <taxon>Betaproteobacteria</taxon>
        <taxon>Burkholderiales</taxon>
        <taxon>Sutterellaceae</taxon>
        <taxon>Sutterella</taxon>
    </lineage>
</organism>
<dbReference type="RefSeq" id="WP_008543602.1">
    <property type="nucleotide sequence ID" value="NZ_JH605013.1"/>
</dbReference>
<keyword evidence="17" id="KW-1208">Phospholipid metabolism</keyword>
<feature type="transmembrane region" description="Helical" evidence="19">
    <location>
        <begin position="178"/>
        <end position="196"/>
    </location>
</feature>
<keyword evidence="11 18" id="KW-0812">Transmembrane</keyword>
<sequence length="281" mass="30986">MLMLRVTTATVLLVIFCLTIALGPLAFAGVMAICFGAVLFEWLRMGGLGPVPAALVAAVEMITQFSLYWAGALPRMEWFLWLVNGCVMVAWAVIFFAELFHRENGFKVSVRTCLLTAVTFVPSAYLSLLYLFEIGDWVMVLSVLLIVWGADISAYFSGRAWGKHKMAPAISPNKTWEGALGAYVIVIIFFLLTYWFCAQKNVFTNFIFDELGFFWGVVVLAGMVALSIAGDLWESMLKRLVGIKDSSNLLPGHGGFFDRMDATLPVLPAATWIVLTVVLLG</sequence>
<keyword evidence="15 19" id="KW-0472">Membrane</keyword>
<evidence type="ECO:0000256" key="14">
    <source>
        <dbReference type="ARBA" id="ARBA00023098"/>
    </source>
</evidence>
<evidence type="ECO:0000313" key="21">
    <source>
        <dbReference type="Proteomes" id="UP000004956"/>
    </source>
</evidence>
<keyword evidence="8" id="KW-1003">Cell membrane</keyword>
<dbReference type="STRING" id="762967.HMPREF9440_02286"/>
<dbReference type="PANTHER" id="PTHR46382:SF1">
    <property type="entry name" value="PHOSPHATIDATE CYTIDYLYLTRANSFERASE"/>
    <property type="match status" value="1"/>
</dbReference>
<dbReference type="GO" id="GO:0005886">
    <property type="term" value="C:plasma membrane"/>
    <property type="evidence" value="ECO:0007669"/>
    <property type="project" value="UniProtKB-SubCell"/>
</dbReference>
<evidence type="ECO:0000256" key="19">
    <source>
        <dbReference type="SAM" id="Phobius"/>
    </source>
</evidence>
<comment type="caution">
    <text evidence="20">The sequence shown here is derived from an EMBL/GenBank/DDBJ whole genome shotgun (WGS) entry which is preliminary data.</text>
</comment>
<dbReference type="PATRIC" id="fig|762967.3.peg.1800"/>
<evidence type="ECO:0000256" key="13">
    <source>
        <dbReference type="ARBA" id="ARBA00022989"/>
    </source>
</evidence>
<dbReference type="HOGENOM" id="CLU_037294_1_2_4"/>
<evidence type="ECO:0000256" key="18">
    <source>
        <dbReference type="RuleBase" id="RU003938"/>
    </source>
</evidence>
<reference evidence="20 21" key="1">
    <citation type="submission" date="2011-11" db="EMBL/GenBank/DDBJ databases">
        <authorList>
            <person name="Weinstock G."/>
            <person name="Sodergren E."/>
            <person name="Clifton S."/>
            <person name="Fulton L."/>
            <person name="Fulton B."/>
            <person name="Courtney L."/>
            <person name="Fronick C."/>
            <person name="Harrison M."/>
            <person name="Strong C."/>
            <person name="Farmer C."/>
            <person name="Delahaunty K."/>
            <person name="Markovic C."/>
            <person name="Hall O."/>
            <person name="Minx P."/>
            <person name="Tomlinson C."/>
            <person name="Mitreva M."/>
            <person name="Hou S."/>
            <person name="Chen J."/>
            <person name="Wollam A."/>
            <person name="Pepin K.H."/>
            <person name="Johnson M."/>
            <person name="Bhonagiri V."/>
            <person name="Zhang X."/>
            <person name="Suruliraj S."/>
            <person name="Warren W."/>
            <person name="Chinwalla A."/>
            <person name="Mardis E.R."/>
            <person name="Wilson R.K."/>
        </authorList>
    </citation>
    <scope>NUCLEOTIDE SEQUENCE [LARGE SCALE GENOMIC DNA]</scope>
    <source>
        <strain evidence="20 21">YIT 11816</strain>
    </source>
</reference>
<feature type="transmembrane region" description="Helical" evidence="19">
    <location>
        <begin position="12"/>
        <end position="40"/>
    </location>
</feature>
<dbReference type="GO" id="GO:0004605">
    <property type="term" value="F:phosphatidate cytidylyltransferase activity"/>
    <property type="evidence" value="ECO:0007669"/>
    <property type="project" value="UniProtKB-EC"/>
</dbReference>
<dbReference type="InterPro" id="IPR000374">
    <property type="entry name" value="PC_trans"/>
</dbReference>
<evidence type="ECO:0000256" key="17">
    <source>
        <dbReference type="ARBA" id="ARBA00023264"/>
    </source>
</evidence>
<evidence type="ECO:0000256" key="8">
    <source>
        <dbReference type="ARBA" id="ARBA00022475"/>
    </source>
</evidence>
<name>H3KHP0_9BURK</name>
<evidence type="ECO:0000256" key="15">
    <source>
        <dbReference type="ARBA" id="ARBA00023136"/>
    </source>
</evidence>
<dbReference type="GO" id="GO:0016024">
    <property type="term" value="P:CDP-diacylglycerol biosynthetic process"/>
    <property type="evidence" value="ECO:0007669"/>
    <property type="project" value="UniProtKB-UniPathway"/>
</dbReference>
<dbReference type="PANTHER" id="PTHR46382">
    <property type="entry name" value="PHOSPHATIDATE CYTIDYLYLTRANSFERASE"/>
    <property type="match status" value="1"/>
</dbReference>
<dbReference type="Proteomes" id="UP000004956">
    <property type="component" value="Unassembled WGS sequence"/>
</dbReference>
<evidence type="ECO:0000256" key="2">
    <source>
        <dbReference type="ARBA" id="ARBA00004651"/>
    </source>
</evidence>
<dbReference type="EC" id="2.7.7.41" evidence="6 18"/>
<accession>H3KHP0</accession>
<dbReference type="OrthoDB" id="9799199at2"/>
<evidence type="ECO:0000256" key="12">
    <source>
        <dbReference type="ARBA" id="ARBA00022695"/>
    </source>
</evidence>
<feature type="transmembrane region" description="Helical" evidence="19">
    <location>
        <begin position="137"/>
        <end position="157"/>
    </location>
</feature>
<keyword evidence="13 19" id="KW-1133">Transmembrane helix</keyword>
<evidence type="ECO:0000256" key="3">
    <source>
        <dbReference type="ARBA" id="ARBA00005119"/>
    </source>
</evidence>
<feature type="transmembrane region" description="Helical" evidence="19">
    <location>
        <begin position="78"/>
        <end position="100"/>
    </location>
</feature>
<evidence type="ECO:0000256" key="16">
    <source>
        <dbReference type="ARBA" id="ARBA00023209"/>
    </source>
</evidence>
<keyword evidence="9" id="KW-0444">Lipid biosynthesis</keyword>